<accession>A0A6V7Q9H7</accession>
<evidence type="ECO:0000313" key="1">
    <source>
        <dbReference type="EMBL" id="CAD1839641.1"/>
    </source>
</evidence>
<organism evidence="1">
    <name type="scientific">Ananas comosus var. bracteatus</name>
    <name type="common">red pineapple</name>
    <dbReference type="NCBI Taxonomy" id="296719"/>
    <lineage>
        <taxon>Eukaryota</taxon>
        <taxon>Viridiplantae</taxon>
        <taxon>Streptophyta</taxon>
        <taxon>Embryophyta</taxon>
        <taxon>Tracheophyta</taxon>
        <taxon>Spermatophyta</taxon>
        <taxon>Magnoliopsida</taxon>
        <taxon>Liliopsida</taxon>
        <taxon>Poales</taxon>
        <taxon>Bromeliaceae</taxon>
        <taxon>Bromelioideae</taxon>
        <taxon>Ananas</taxon>
    </lineage>
</organism>
<dbReference type="AlphaFoldDB" id="A0A6V7Q9H7"/>
<sequence length="176" mass="20027">MRRGTIRSPSPVDMPVLFRLREMRGRSYSKIPRFACFSEHFVFHECGISSLAWLTESDMFHARRCGTLPSSAPFHPEKPMCKGRPLLVAVIGWRSIDRILSSYRMNQEVGPTGGSGILKRWFFSLGEGLAWLKSTSFVKVIEKINKIKQISFFREGYSGNSDYGVIRDGKGAVMWN</sequence>
<protein>
    <submittedName>
        <fullName evidence="1">Uncharacterized protein</fullName>
    </submittedName>
</protein>
<name>A0A6V7Q9H7_ANACO</name>
<proteinExistence type="predicted"/>
<gene>
    <name evidence="1" type="ORF">CB5_LOCUS22852</name>
</gene>
<dbReference type="EMBL" id="LR862134">
    <property type="protein sequence ID" value="CAD1839641.1"/>
    <property type="molecule type" value="Genomic_DNA"/>
</dbReference>
<reference evidence="1" key="1">
    <citation type="submission" date="2020-07" db="EMBL/GenBank/DDBJ databases">
        <authorList>
            <person name="Lin J."/>
        </authorList>
    </citation>
    <scope>NUCLEOTIDE SEQUENCE</scope>
</reference>